<comment type="caution">
    <text evidence="8">The sequence shown here is derived from an EMBL/GenBank/DDBJ whole genome shotgun (WGS) entry which is preliminary data.</text>
</comment>
<dbReference type="PROSITE" id="PS51612">
    <property type="entry name" value="SAM_MT_2O_PK"/>
    <property type="match status" value="1"/>
</dbReference>
<dbReference type="GO" id="GO:0003746">
    <property type="term" value="F:translation elongation factor activity"/>
    <property type="evidence" value="ECO:0007669"/>
    <property type="project" value="UniProtKB-KW"/>
</dbReference>
<dbReference type="AlphaFoldDB" id="A0A250XT32"/>
<dbReference type="Pfam" id="PF01358">
    <property type="entry name" value="PARP_regulatory"/>
    <property type="match status" value="1"/>
</dbReference>
<evidence type="ECO:0000256" key="1">
    <source>
        <dbReference type="ARBA" id="ARBA00004328"/>
    </source>
</evidence>
<dbReference type="Gene3D" id="3.40.50.150">
    <property type="entry name" value="Vaccinia Virus protein VP39"/>
    <property type="match status" value="1"/>
</dbReference>
<dbReference type="GO" id="GO:0006370">
    <property type="term" value="P:7-methylguanosine mRNA capping"/>
    <property type="evidence" value="ECO:0007669"/>
    <property type="project" value="InterPro"/>
</dbReference>
<evidence type="ECO:0000256" key="4">
    <source>
        <dbReference type="ARBA" id="ARBA00022768"/>
    </source>
</evidence>
<keyword evidence="5" id="KW-0648">Protein biosynthesis</keyword>
<dbReference type="EMBL" id="BEGY01000241">
    <property type="protein sequence ID" value="GAX86196.1"/>
    <property type="molecule type" value="Genomic_DNA"/>
</dbReference>
<organism evidence="8 9">
    <name type="scientific">Chlamydomonas eustigma</name>
    <dbReference type="NCBI Taxonomy" id="1157962"/>
    <lineage>
        <taxon>Eukaryota</taxon>
        <taxon>Viridiplantae</taxon>
        <taxon>Chlorophyta</taxon>
        <taxon>core chlorophytes</taxon>
        <taxon>Chlorophyceae</taxon>
        <taxon>CS clade</taxon>
        <taxon>Chlamydomonadales</taxon>
        <taxon>Chlamydomonadaceae</taxon>
        <taxon>Chlamydomonas</taxon>
    </lineage>
</organism>
<dbReference type="InterPro" id="IPR029063">
    <property type="entry name" value="SAM-dependent_MTases_sf"/>
</dbReference>
<evidence type="ECO:0000313" key="9">
    <source>
        <dbReference type="Proteomes" id="UP000232323"/>
    </source>
</evidence>
<keyword evidence="9" id="KW-1185">Reference proteome</keyword>
<sequence length="691" mass="77445">MYYRPSREEMLTDGQVIPNHACSNMHSDKTLQAYSKYIAALNARLADPHKTPLPYDDLPPVTNEIGKPVGIIPIHFDSLTNTVEIAGKKVPKRALLSSYGSSFAPMVSYVFGIAKIEQKRALVISANANMTEALLISNGGLKVSLASPHAKNVALLEWMRQMPPGCPSTRSEIANFLLATISLLPGKLERRGSAILMLSAPDSDSSLVMRCLAIVNSAYKQIEVLTRPYETTRPNAIIVLSDFVGFSDDALETAGNLRTGLLRCHETVPNPKPGVDGTAERNKVVPLIVAAYKVNCRAMTCSTCTTVHPSVMLPTNSDGGCLPISFRDSMYVEKFDTELGGSYTYNENSRDFEPRCHWEQLKLMMSEWDFMNNCRRDAHSPTVVVYVGAADGTHIPLLVDLFPEIKRWYLYDGATFAPSVHRHPRITAFSGRNGYVTDGTIPKILHMTRGHRILFISDIRTVPSEEKVKADMVAQARWGLAMDAAAMLLKFRPPYPDPKTLHSPVKSPAPREFSSTKPLEILASSIERGREFLYLDGVIQPQLFAPMNSTETRLYVTRPYRLRSYDVVAYERECYFYNISVRRMTMPTFLPRLDLYIPGFDRGYESVQSYRIALAYAPKSALDVLGKVTVKLSTLAGRTLETCVSDTYKKYVNARDLNGLQQRTIELWMWLTAVQERESIALQKVRMDIRN</sequence>
<protein>
    <recommendedName>
        <fullName evidence="3">Cap-specific mRNA (nucleoside-2'-O-)-methyltransferase</fullName>
        <ecNumber evidence="2">2.1.1.57</ecNumber>
    </recommendedName>
</protein>
<evidence type="ECO:0000256" key="5">
    <source>
        <dbReference type="ARBA" id="ARBA00022917"/>
    </source>
</evidence>
<dbReference type="GO" id="GO:0004483">
    <property type="term" value="F:methyltransferase cap1 activity"/>
    <property type="evidence" value="ECO:0007669"/>
    <property type="project" value="UniProtKB-EC"/>
</dbReference>
<dbReference type="EC" id="2.1.1.57" evidence="2"/>
<reference evidence="8 9" key="1">
    <citation type="submission" date="2017-08" db="EMBL/GenBank/DDBJ databases">
        <title>Acidophilic green algal genome provides insights into adaptation to an acidic environment.</title>
        <authorList>
            <person name="Hirooka S."/>
            <person name="Hirose Y."/>
            <person name="Kanesaki Y."/>
            <person name="Higuchi S."/>
            <person name="Fujiwara T."/>
            <person name="Onuma R."/>
            <person name="Era A."/>
            <person name="Ohbayashi R."/>
            <person name="Uzuka A."/>
            <person name="Nozaki H."/>
            <person name="Yoshikawa H."/>
            <person name="Miyagishima S.Y."/>
        </authorList>
    </citation>
    <scope>NUCLEOTIDE SEQUENCE [LARGE SCALE GENOMIC DNA]</scope>
    <source>
        <strain evidence="8 9">NIES-2499</strain>
    </source>
</reference>
<evidence type="ECO:0000313" key="8">
    <source>
        <dbReference type="EMBL" id="GAX86196.1"/>
    </source>
</evidence>
<evidence type="ECO:0000256" key="7">
    <source>
        <dbReference type="ARBA" id="ARBA00046511"/>
    </source>
</evidence>
<gene>
    <name evidence="8" type="ORF">CEUSTIGMA_g13609.t1</name>
</gene>
<dbReference type="Proteomes" id="UP000232323">
    <property type="component" value="Unassembled WGS sequence"/>
</dbReference>
<evidence type="ECO:0000256" key="3">
    <source>
        <dbReference type="ARBA" id="ARBA00015701"/>
    </source>
</evidence>
<dbReference type="SUPFAM" id="SSF53335">
    <property type="entry name" value="S-adenosyl-L-methionine-dependent methyltransferases"/>
    <property type="match status" value="1"/>
</dbReference>
<comment type="subunit">
    <text evidence="7">Interacts with poly(A) polymerase catalytic subunit OPG063. Interacts with OPG109 and OPG123; these interactions might help linking transcription to capping and polyadenylation.</text>
</comment>
<comment type="subcellular location">
    <subcellularLocation>
        <location evidence="1">Virion</location>
    </subcellularLocation>
</comment>
<evidence type="ECO:0000256" key="2">
    <source>
        <dbReference type="ARBA" id="ARBA00011923"/>
    </source>
</evidence>
<name>A0A250XT32_9CHLO</name>
<dbReference type="InterPro" id="IPR025804">
    <property type="entry name" value="Pox/kineto_cap_MeTfrase"/>
</dbReference>
<keyword evidence="4" id="KW-0251">Elongation factor</keyword>
<dbReference type="CDD" id="cd20760">
    <property type="entry name" value="capping_2-OMTase_Mimiviridae"/>
    <property type="match status" value="1"/>
</dbReference>
<proteinExistence type="predicted"/>
<accession>A0A250XT32</accession>
<evidence type="ECO:0000256" key="6">
    <source>
        <dbReference type="ARBA" id="ARBA00034661"/>
    </source>
</evidence>
<comment type="function">
    <text evidence="6">Displays methyltransferase, positive regulation of the poly(A) polymerase and transcription elongation activities. Involved in the modification of both mRNA ends and in intermediate and late gene positive transcription elongation. At the mRNAs 5' end, methylates the ribose 2' OH group of the first transcribed nucleotide, thereby producing a 2'-O-methylpurine cap. At the 3' end, functions as a processivity factor which stimulates the activity of the viral poly(A) polymerase OPG063 that creates mRNA's poly(A) tail. In the presence of OPG102, OPG063 does not dissociate from the RNA allowing tail elongation to around 250 adenylates.</text>
</comment>
<dbReference type="InterPro" id="IPR000176">
    <property type="entry name" value="mRNA_MeTrfase-like"/>
</dbReference>
<dbReference type="OrthoDB" id="270189at2759"/>